<dbReference type="OrthoDB" id="9792269at2"/>
<keyword evidence="4" id="KW-1185">Reference proteome</keyword>
<dbReference type="Pfam" id="PF13439">
    <property type="entry name" value="Glyco_transf_4"/>
    <property type="match status" value="1"/>
</dbReference>
<evidence type="ECO:0000259" key="1">
    <source>
        <dbReference type="Pfam" id="PF00534"/>
    </source>
</evidence>
<name>A0A1H7H4V8_9GAMM</name>
<keyword evidence="3" id="KW-0808">Transferase</keyword>
<dbReference type="EMBL" id="FOAA01000002">
    <property type="protein sequence ID" value="SEK44332.1"/>
    <property type="molecule type" value="Genomic_DNA"/>
</dbReference>
<evidence type="ECO:0000259" key="2">
    <source>
        <dbReference type="Pfam" id="PF13439"/>
    </source>
</evidence>
<reference evidence="4" key="1">
    <citation type="submission" date="2016-10" db="EMBL/GenBank/DDBJ databases">
        <authorList>
            <person name="Varghese N."/>
            <person name="Submissions S."/>
        </authorList>
    </citation>
    <scope>NUCLEOTIDE SEQUENCE [LARGE SCALE GENOMIC DNA]</scope>
    <source>
        <strain evidence="4">DSM 241</strain>
    </source>
</reference>
<dbReference type="CDD" id="cd03811">
    <property type="entry name" value="GT4_GT28_WabH-like"/>
    <property type="match status" value="1"/>
</dbReference>
<feature type="domain" description="Glycosyl transferase family 1" evidence="1">
    <location>
        <begin position="192"/>
        <end position="338"/>
    </location>
</feature>
<evidence type="ECO:0000313" key="4">
    <source>
        <dbReference type="Proteomes" id="UP000199256"/>
    </source>
</evidence>
<dbReference type="Proteomes" id="UP000199256">
    <property type="component" value="Unassembled WGS sequence"/>
</dbReference>
<dbReference type="PANTHER" id="PTHR12526:SF630">
    <property type="entry name" value="GLYCOSYLTRANSFERASE"/>
    <property type="match status" value="1"/>
</dbReference>
<proteinExistence type="predicted"/>
<dbReference type="InterPro" id="IPR001296">
    <property type="entry name" value="Glyco_trans_1"/>
</dbReference>
<evidence type="ECO:0000313" key="3">
    <source>
        <dbReference type="EMBL" id="SEK44332.1"/>
    </source>
</evidence>
<dbReference type="GO" id="GO:0016757">
    <property type="term" value="F:glycosyltransferase activity"/>
    <property type="evidence" value="ECO:0007669"/>
    <property type="project" value="UniProtKB-ARBA"/>
</dbReference>
<gene>
    <name evidence="3" type="ORF">SAMN05444515_10243</name>
</gene>
<sequence length="371" mass="40810">MSLPPHLAVLVSLSGEGGVERMVLNLVREWADMGLQIDLVLIREESQHLRDLPETVNVTRLGTRHSALGVAPLARYLRERRPDLLLAAKDRAGRAALKARRRVKVNTRIFIRLGTTLSEAMEGRSRLRKWLRYRPMRRLYPLVNGIIAVSQGVADDVRQITDLPENRVHVVRNPVITPGLEALAAEPAPHPWLEDGGDPVIIGMGRLTRQKDFPTLLRAFASIQLHRPARLIILGEGGDREALAALSRSLGVEDRGVMPGFAANPYAWLRRAHLFVLSSAWEGSPNALTEAMALGVPVVSTDCRSGPREILQGGRYGPLVPVGDVTALGESMLGTLDAPLPADDIRAAVEEYRAEISARRYLEVMGLEPPK</sequence>
<dbReference type="Pfam" id="PF00534">
    <property type="entry name" value="Glycos_transf_1"/>
    <property type="match status" value="1"/>
</dbReference>
<accession>A0A1H7H4V8</accession>
<dbReference type="STRING" id="1396821.SAMN05444515_10243"/>
<dbReference type="SUPFAM" id="SSF53756">
    <property type="entry name" value="UDP-Glycosyltransferase/glycogen phosphorylase"/>
    <property type="match status" value="1"/>
</dbReference>
<dbReference type="InterPro" id="IPR028098">
    <property type="entry name" value="Glyco_trans_4-like_N"/>
</dbReference>
<dbReference type="Gene3D" id="3.40.50.2000">
    <property type="entry name" value="Glycogen Phosphorylase B"/>
    <property type="match status" value="2"/>
</dbReference>
<feature type="domain" description="Glycosyltransferase subfamily 4-like N-terminal" evidence="2">
    <location>
        <begin position="17"/>
        <end position="175"/>
    </location>
</feature>
<dbReference type="PANTHER" id="PTHR12526">
    <property type="entry name" value="GLYCOSYLTRANSFERASE"/>
    <property type="match status" value="1"/>
</dbReference>
<organism evidence="3 4">
    <name type="scientific">Ectothiorhodospira marina</name>
    <dbReference type="NCBI Taxonomy" id="1396821"/>
    <lineage>
        <taxon>Bacteria</taxon>
        <taxon>Pseudomonadati</taxon>
        <taxon>Pseudomonadota</taxon>
        <taxon>Gammaproteobacteria</taxon>
        <taxon>Chromatiales</taxon>
        <taxon>Ectothiorhodospiraceae</taxon>
        <taxon>Ectothiorhodospira</taxon>
    </lineage>
</organism>
<protein>
    <submittedName>
        <fullName evidence="3">Glycosyltransferase involved in cell wall bisynthesis</fullName>
    </submittedName>
</protein>
<dbReference type="AlphaFoldDB" id="A0A1H7H4V8"/>